<dbReference type="InterPro" id="IPR051401">
    <property type="entry name" value="GtrA_CellWall_Glycosyl"/>
</dbReference>
<dbReference type="EMBL" id="JBEWLZ010000002">
    <property type="protein sequence ID" value="MET1489192.1"/>
    <property type="molecule type" value="Genomic_DNA"/>
</dbReference>
<evidence type="ECO:0000313" key="9">
    <source>
        <dbReference type="Proteomes" id="UP001548590"/>
    </source>
</evidence>
<comment type="similarity">
    <text evidence="2">Belongs to the GtrA family.</text>
</comment>
<organism evidence="8 9">
    <name type="scientific">Uliginosibacterium paludis</name>
    <dbReference type="NCBI Taxonomy" id="1615952"/>
    <lineage>
        <taxon>Bacteria</taxon>
        <taxon>Pseudomonadati</taxon>
        <taxon>Pseudomonadota</taxon>
        <taxon>Betaproteobacteria</taxon>
        <taxon>Rhodocyclales</taxon>
        <taxon>Zoogloeaceae</taxon>
        <taxon>Uliginosibacterium</taxon>
    </lineage>
</organism>
<evidence type="ECO:0000259" key="7">
    <source>
        <dbReference type="Pfam" id="PF04138"/>
    </source>
</evidence>
<dbReference type="RefSeq" id="WP_345924360.1">
    <property type="nucleotide sequence ID" value="NZ_JBDIVF010000001.1"/>
</dbReference>
<dbReference type="Proteomes" id="UP001548590">
    <property type="component" value="Unassembled WGS sequence"/>
</dbReference>
<sequence>MSHFWQFVRYASVGVFNTIIGYGTIFILMYGCGVGPEASNAAGYGVGMVFSFFANRKYTFSSENSVGLEFLKFLCVFAVAYLLNLIVLIVLVRGVGFHAGWAQAVSGVVYVGASFVMNKFFVFSTRTH</sequence>
<dbReference type="PANTHER" id="PTHR38459:SF1">
    <property type="entry name" value="PROPHAGE BACTOPRENOL-LINKED GLUCOSE TRANSLOCASE HOMOLOG"/>
    <property type="match status" value="1"/>
</dbReference>
<accession>A0ABV2CN09</accession>
<feature type="transmembrane region" description="Helical" evidence="6">
    <location>
        <begin position="101"/>
        <end position="122"/>
    </location>
</feature>
<keyword evidence="5 6" id="KW-0472">Membrane</keyword>
<keyword evidence="4 6" id="KW-1133">Transmembrane helix</keyword>
<dbReference type="InterPro" id="IPR007267">
    <property type="entry name" value="GtrA_DPMS_TM"/>
</dbReference>
<comment type="caution">
    <text evidence="8">The sequence shown here is derived from an EMBL/GenBank/DDBJ whole genome shotgun (WGS) entry which is preliminary data.</text>
</comment>
<evidence type="ECO:0000256" key="1">
    <source>
        <dbReference type="ARBA" id="ARBA00004141"/>
    </source>
</evidence>
<dbReference type="Pfam" id="PF04138">
    <property type="entry name" value="GtrA_DPMS_TM"/>
    <property type="match status" value="1"/>
</dbReference>
<comment type="subcellular location">
    <subcellularLocation>
        <location evidence="1">Membrane</location>
        <topology evidence="1">Multi-pass membrane protein</topology>
    </subcellularLocation>
</comment>
<keyword evidence="3 6" id="KW-0812">Transmembrane</keyword>
<evidence type="ECO:0000313" key="8">
    <source>
        <dbReference type="EMBL" id="MET1489192.1"/>
    </source>
</evidence>
<dbReference type="PANTHER" id="PTHR38459">
    <property type="entry name" value="PROPHAGE BACTOPRENOL-LINKED GLUCOSE TRANSLOCASE HOMOLOG"/>
    <property type="match status" value="1"/>
</dbReference>
<evidence type="ECO:0000256" key="4">
    <source>
        <dbReference type="ARBA" id="ARBA00022989"/>
    </source>
</evidence>
<evidence type="ECO:0000256" key="5">
    <source>
        <dbReference type="ARBA" id="ARBA00023136"/>
    </source>
</evidence>
<feature type="transmembrane region" description="Helical" evidence="6">
    <location>
        <begin position="7"/>
        <end position="29"/>
    </location>
</feature>
<keyword evidence="9" id="KW-1185">Reference proteome</keyword>
<name>A0ABV2CN09_9RHOO</name>
<proteinExistence type="inferred from homology"/>
<feature type="transmembrane region" description="Helical" evidence="6">
    <location>
        <begin position="70"/>
        <end position="95"/>
    </location>
</feature>
<reference evidence="8 9" key="1">
    <citation type="submission" date="2024-07" db="EMBL/GenBank/DDBJ databases">
        <title>Uliginosibacterium paludis KCTC:42655.</title>
        <authorList>
            <person name="Kim M.K."/>
        </authorList>
    </citation>
    <scope>NUCLEOTIDE SEQUENCE [LARGE SCALE GENOMIC DNA]</scope>
    <source>
        <strain evidence="8 9">KCTC 42655</strain>
    </source>
</reference>
<protein>
    <submittedName>
        <fullName evidence="8">GtrA family protein</fullName>
    </submittedName>
</protein>
<feature type="domain" description="GtrA/DPMS transmembrane" evidence="7">
    <location>
        <begin position="9"/>
        <end position="123"/>
    </location>
</feature>
<evidence type="ECO:0000256" key="6">
    <source>
        <dbReference type="SAM" id="Phobius"/>
    </source>
</evidence>
<evidence type="ECO:0000256" key="2">
    <source>
        <dbReference type="ARBA" id="ARBA00009399"/>
    </source>
</evidence>
<evidence type="ECO:0000256" key="3">
    <source>
        <dbReference type="ARBA" id="ARBA00022692"/>
    </source>
</evidence>
<feature type="transmembrane region" description="Helical" evidence="6">
    <location>
        <begin position="41"/>
        <end position="58"/>
    </location>
</feature>
<gene>
    <name evidence="8" type="ORF">ABVT11_05105</name>
</gene>